<dbReference type="OrthoDB" id="2086462at2"/>
<protein>
    <recommendedName>
        <fullName evidence="3">DUF2726 domain-containing protein</fullName>
    </recommendedName>
</protein>
<geneLocation type="plasmid" evidence="2"/>
<name>A0A0B5ATD1_9BACL</name>
<evidence type="ECO:0000313" key="1">
    <source>
        <dbReference type="EMBL" id="AJD93341.1"/>
    </source>
</evidence>
<dbReference type="Gene3D" id="3.40.960.10">
    <property type="entry name" value="VSR Endonuclease"/>
    <property type="match status" value="1"/>
</dbReference>
<proteinExistence type="predicted"/>
<keyword evidence="1" id="KW-0614">Plasmid</keyword>
<dbReference type="EMBL" id="CP009417">
    <property type="protein sequence ID" value="AJD93341.1"/>
    <property type="molecule type" value="Genomic_DNA"/>
</dbReference>
<sequence>MPKKKTHEEFEKEVLEIGKGEYELLSQYQNTRTKVLLKHVVCGNEYEVRPMNFLDGRRCAHCRGISPTQFIKKNSASFKDEVEQLSNGEFTVVGEYSNAHTKVEIKHNRCKKVHGYIPTAFLSRKGYCVFCGEGKKNRKTTDSFANEVSTSTNNEYELLSAYITSREKVTIRHRTCGYEYEVTPHNFSRGSRCPKCAGVMRKTHVEFMNQFQTLKEEEYEVLSEYVNSYTPIRFKHFVCGSEFMISPGKFLNGGRCTNCRSSKGKRLVEKILIKMGVIYKKQVKLEGCQNINFLPFDFGIFDDFGKPLFLIEYDGIQHYKEKDFFGGRSGYLTRVQNDRIKSNYAKDKGIPLLRIRYDEKDAEKLLLHAIKNYFKNNGNSYIAI</sequence>
<dbReference type="HOGENOM" id="CLU_028791_1_0_9"/>
<dbReference type="KEGG" id="jeo:JMA_40230"/>
<evidence type="ECO:0000313" key="2">
    <source>
        <dbReference type="Proteomes" id="UP000031449"/>
    </source>
</evidence>
<dbReference type="Proteomes" id="UP000031449">
    <property type="component" value="Plasmid unnamed"/>
</dbReference>
<evidence type="ECO:0008006" key="3">
    <source>
        <dbReference type="Google" id="ProtNLM"/>
    </source>
</evidence>
<reference evidence="1 2" key="1">
    <citation type="submission" date="2014-08" db="EMBL/GenBank/DDBJ databases">
        <title>Complete genome of a marine bacteria Jeotgalibacillus malaysiensis.</title>
        <authorList>
            <person name="Yaakop A.S."/>
            <person name="Chan K.-G."/>
            <person name="Goh K.M."/>
        </authorList>
    </citation>
    <scope>NUCLEOTIDE SEQUENCE [LARGE SCALE GENOMIC DNA]</scope>
    <source>
        <strain evidence="1 2">D5</strain>
        <plasmid evidence="2">Plasmid</plasmid>
    </source>
</reference>
<keyword evidence="2" id="KW-1185">Reference proteome</keyword>
<accession>A0A0B5ATD1</accession>
<dbReference type="AlphaFoldDB" id="A0A0B5ATD1"/>
<gene>
    <name evidence="1" type="ORF">JMA_40230</name>
</gene>
<dbReference type="BioCyc" id="JESP1508404:G14D9-13307-MONOMER"/>
<organism evidence="1 2">
    <name type="scientific">Jeotgalibacillus malaysiensis</name>
    <dbReference type="NCBI Taxonomy" id="1508404"/>
    <lineage>
        <taxon>Bacteria</taxon>
        <taxon>Bacillati</taxon>
        <taxon>Bacillota</taxon>
        <taxon>Bacilli</taxon>
        <taxon>Bacillales</taxon>
        <taxon>Caryophanaceae</taxon>
        <taxon>Jeotgalibacillus</taxon>
    </lineage>
</organism>